<evidence type="ECO:0000313" key="1">
    <source>
        <dbReference type="EMBL" id="MED6154163.1"/>
    </source>
</evidence>
<protein>
    <submittedName>
        <fullName evidence="1">Uncharacterized protein</fullName>
    </submittedName>
</protein>
<organism evidence="1 2">
    <name type="scientific">Stylosanthes scabra</name>
    <dbReference type="NCBI Taxonomy" id="79078"/>
    <lineage>
        <taxon>Eukaryota</taxon>
        <taxon>Viridiplantae</taxon>
        <taxon>Streptophyta</taxon>
        <taxon>Embryophyta</taxon>
        <taxon>Tracheophyta</taxon>
        <taxon>Spermatophyta</taxon>
        <taxon>Magnoliopsida</taxon>
        <taxon>eudicotyledons</taxon>
        <taxon>Gunneridae</taxon>
        <taxon>Pentapetalae</taxon>
        <taxon>rosids</taxon>
        <taxon>fabids</taxon>
        <taxon>Fabales</taxon>
        <taxon>Fabaceae</taxon>
        <taxon>Papilionoideae</taxon>
        <taxon>50 kb inversion clade</taxon>
        <taxon>dalbergioids sensu lato</taxon>
        <taxon>Dalbergieae</taxon>
        <taxon>Pterocarpus clade</taxon>
        <taxon>Stylosanthes</taxon>
    </lineage>
</organism>
<accession>A0ABU6U1S2</accession>
<sequence length="78" mass="8614">GDPRARRRAAHMLTLISRHPIRSSTICSHLEGPHPQPLLTTLPTWMPMIRHLRLRRIQSLAGAAEPFAAGDVGRGAMC</sequence>
<keyword evidence="2" id="KW-1185">Reference proteome</keyword>
<reference evidence="1 2" key="1">
    <citation type="journal article" date="2023" name="Plants (Basel)">
        <title>Bridging the Gap: Combining Genomics and Transcriptomics Approaches to Understand Stylosanthes scabra, an Orphan Legume from the Brazilian Caatinga.</title>
        <authorList>
            <person name="Ferreira-Neto J.R.C."/>
            <person name="da Silva M.D."/>
            <person name="Binneck E."/>
            <person name="de Melo N.F."/>
            <person name="da Silva R.H."/>
            <person name="de Melo A.L.T.M."/>
            <person name="Pandolfi V."/>
            <person name="Bustamante F.O."/>
            <person name="Brasileiro-Vidal A.C."/>
            <person name="Benko-Iseppon A.M."/>
        </authorList>
    </citation>
    <scope>NUCLEOTIDE SEQUENCE [LARGE SCALE GENOMIC DNA]</scope>
    <source>
        <tissue evidence="1">Leaves</tissue>
    </source>
</reference>
<comment type="caution">
    <text evidence="1">The sequence shown here is derived from an EMBL/GenBank/DDBJ whole genome shotgun (WGS) entry which is preliminary data.</text>
</comment>
<dbReference type="Proteomes" id="UP001341840">
    <property type="component" value="Unassembled WGS sequence"/>
</dbReference>
<proteinExistence type="predicted"/>
<feature type="non-terminal residue" evidence="1">
    <location>
        <position position="1"/>
    </location>
</feature>
<feature type="non-terminal residue" evidence="1">
    <location>
        <position position="78"/>
    </location>
</feature>
<dbReference type="EMBL" id="JASCZI010096278">
    <property type="protein sequence ID" value="MED6154163.1"/>
    <property type="molecule type" value="Genomic_DNA"/>
</dbReference>
<gene>
    <name evidence="1" type="ORF">PIB30_109502</name>
</gene>
<name>A0ABU6U1S2_9FABA</name>
<evidence type="ECO:0000313" key="2">
    <source>
        <dbReference type="Proteomes" id="UP001341840"/>
    </source>
</evidence>